<reference evidence="1" key="1">
    <citation type="submission" date="2021-02" db="EMBL/GenBank/DDBJ databases">
        <authorList>
            <person name="Nowell W R."/>
        </authorList>
    </citation>
    <scope>NUCLEOTIDE SEQUENCE</scope>
</reference>
<evidence type="ECO:0000313" key="1">
    <source>
        <dbReference type="EMBL" id="CAF5099100.1"/>
    </source>
</evidence>
<feature type="non-terminal residue" evidence="1">
    <location>
        <position position="269"/>
    </location>
</feature>
<proteinExistence type="predicted"/>
<dbReference type="AlphaFoldDB" id="A0A8S3F312"/>
<dbReference type="Proteomes" id="UP000681967">
    <property type="component" value="Unassembled WGS sequence"/>
</dbReference>
<sequence>MSSDTNHGVGILKILTNELISREVSVLIIASNNNGFITLTDDDFSWIEELCRASLLVDDEYFPKFDTQFTVDFMYLQSYIIRTYLLRCHINYRQIAQKYQCYVRQIQHTNTTENTEILDLGENYGILLDERQLETDWKHLKLMYLDKLYHGHNFLRQIATILRHNTDDFSSKGLYEFLESEGIDENDHLREQLERYEIRNFQLCYIDHVRRIYEKSIGGFQYLFTDVPHLLHTSIDEQSRNELSQIFESVFNLTNEDLQIDELQSIVQQ</sequence>
<name>A0A8S3F312_9BILA</name>
<gene>
    <name evidence="1" type="ORF">BYL167_LOCUS64125</name>
</gene>
<evidence type="ECO:0000313" key="2">
    <source>
        <dbReference type="Proteomes" id="UP000681967"/>
    </source>
</evidence>
<accession>A0A8S3F312</accession>
<organism evidence="1 2">
    <name type="scientific">Rotaria magnacalcarata</name>
    <dbReference type="NCBI Taxonomy" id="392030"/>
    <lineage>
        <taxon>Eukaryota</taxon>
        <taxon>Metazoa</taxon>
        <taxon>Spiralia</taxon>
        <taxon>Gnathifera</taxon>
        <taxon>Rotifera</taxon>
        <taxon>Eurotatoria</taxon>
        <taxon>Bdelloidea</taxon>
        <taxon>Philodinida</taxon>
        <taxon>Philodinidae</taxon>
        <taxon>Rotaria</taxon>
    </lineage>
</organism>
<protein>
    <submittedName>
        <fullName evidence="1">Uncharacterized protein</fullName>
    </submittedName>
</protein>
<dbReference type="EMBL" id="CAJOBH010238111">
    <property type="protein sequence ID" value="CAF5099100.1"/>
    <property type="molecule type" value="Genomic_DNA"/>
</dbReference>
<comment type="caution">
    <text evidence="1">The sequence shown here is derived from an EMBL/GenBank/DDBJ whole genome shotgun (WGS) entry which is preliminary data.</text>
</comment>